<dbReference type="Proteomes" id="UP001174694">
    <property type="component" value="Unassembled WGS sequence"/>
</dbReference>
<evidence type="ECO:0000256" key="1">
    <source>
        <dbReference type="SAM" id="MobiDB-lite"/>
    </source>
</evidence>
<dbReference type="AlphaFoldDB" id="A0AA38RWV6"/>
<accession>A0AA38RWV6</accession>
<feature type="region of interest" description="Disordered" evidence="1">
    <location>
        <begin position="297"/>
        <end position="518"/>
    </location>
</feature>
<dbReference type="EMBL" id="JANBVO010000022">
    <property type="protein sequence ID" value="KAJ9142471.1"/>
    <property type="molecule type" value="Genomic_DNA"/>
</dbReference>
<feature type="compositionally biased region" description="Acidic residues" evidence="1">
    <location>
        <begin position="317"/>
        <end position="334"/>
    </location>
</feature>
<proteinExistence type="predicted"/>
<feature type="compositionally biased region" description="Basic and acidic residues" evidence="1">
    <location>
        <begin position="86"/>
        <end position="96"/>
    </location>
</feature>
<feature type="region of interest" description="Disordered" evidence="1">
    <location>
        <begin position="86"/>
        <end position="233"/>
    </location>
</feature>
<evidence type="ECO:0000313" key="2">
    <source>
        <dbReference type="EMBL" id="KAJ9142471.1"/>
    </source>
</evidence>
<protein>
    <submittedName>
        <fullName evidence="2">MFS transporter</fullName>
    </submittedName>
</protein>
<organism evidence="2 3">
    <name type="scientific">Pleurostoma richardsiae</name>
    <dbReference type="NCBI Taxonomy" id="41990"/>
    <lineage>
        <taxon>Eukaryota</taxon>
        <taxon>Fungi</taxon>
        <taxon>Dikarya</taxon>
        <taxon>Ascomycota</taxon>
        <taxon>Pezizomycotina</taxon>
        <taxon>Sordariomycetes</taxon>
        <taxon>Sordariomycetidae</taxon>
        <taxon>Calosphaeriales</taxon>
        <taxon>Pleurostomataceae</taxon>
        <taxon>Pleurostoma</taxon>
    </lineage>
</organism>
<name>A0AA38RWV6_9PEZI</name>
<feature type="region of interest" description="Disordered" evidence="1">
    <location>
        <begin position="255"/>
        <end position="274"/>
    </location>
</feature>
<feature type="compositionally biased region" description="Basic and acidic residues" evidence="1">
    <location>
        <begin position="151"/>
        <end position="176"/>
    </location>
</feature>
<feature type="compositionally biased region" description="Acidic residues" evidence="1">
    <location>
        <begin position="476"/>
        <end position="486"/>
    </location>
</feature>
<keyword evidence="3" id="KW-1185">Reference proteome</keyword>
<reference evidence="2" key="1">
    <citation type="submission" date="2022-07" db="EMBL/GenBank/DDBJ databases">
        <title>Fungi with potential for degradation of polypropylene.</title>
        <authorList>
            <person name="Gostincar C."/>
        </authorList>
    </citation>
    <scope>NUCLEOTIDE SEQUENCE</scope>
    <source>
        <strain evidence="2">EXF-13308</strain>
    </source>
</reference>
<feature type="compositionally biased region" description="Low complexity" evidence="1">
    <location>
        <begin position="297"/>
        <end position="316"/>
    </location>
</feature>
<feature type="compositionally biased region" description="Polar residues" evidence="1">
    <location>
        <begin position="348"/>
        <end position="365"/>
    </location>
</feature>
<gene>
    <name evidence="2" type="ORF">NKR23_g7145</name>
</gene>
<feature type="compositionally biased region" description="Pro residues" evidence="1">
    <location>
        <begin position="432"/>
        <end position="441"/>
    </location>
</feature>
<sequence length="561" mass="62187">MTTTDQSRDLPGITEPYTRLHITPFDPDLVNFILPSSVLPRATTISYHTLQTFPEKRYGFVNLPTADAESIRKKLNGAVLKGTKIRIEPARPEDMPRPSAKAVAAAADNSGPTNEKKSKDMKKRKRDPEEVIGVELEEGRKVKRGWTVSPDEAKSRKNDKADKSSKKYKSSKDEKNVKRKKEERRRQEVKSKYTDGPECLVKTRLPPNKADLADTLETSRARKQPRKRSSTREVVVHEFEKTVKFPTFLKTLDASLSNPAKPTKYVDGKGWVDEDGDVVEVAKGTRPMLSAQVVAVVARPKAPADQDDTSSSGSSSGDDDSDATSSSAEEEDISVDSASRSQERGSSKDPSSLQSTRPDPQQLKLSGSPKGLTIQIPPPPTTPAATKVHPLEALYKRPRPGDTAVEEQTPGDLKPFSFFDADDQKDQNDSFPPQPAQPPLTPFSREDLEWRNIRSAAPTPDTAHPNRALNVWRDGDGDDDIEEDEALMLGSMAEGANGPDPSVPDAYHEEGGSKGASAASDFQSWFWEHRGDLNRSWKKRRKLAAKEKRYRENRARAERAI</sequence>
<evidence type="ECO:0000313" key="3">
    <source>
        <dbReference type="Proteomes" id="UP001174694"/>
    </source>
</evidence>
<comment type="caution">
    <text evidence="2">The sequence shown here is derived from an EMBL/GenBank/DDBJ whole genome shotgun (WGS) entry which is preliminary data.</text>
</comment>
<feature type="compositionally biased region" description="Basic and acidic residues" evidence="1">
    <location>
        <begin position="184"/>
        <end position="195"/>
    </location>
</feature>